<evidence type="ECO:0000256" key="1">
    <source>
        <dbReference type="SAM" id="MobiDB-lite"/>
    </source>
</evidence>
<protein>
    <submittedName>
        <fullName evidence="2">Uncharacterized protein</fullName>
    </submittedName>
</protein>
<reference evidence="2" key="1">
    <citation type="journal article" date="2023" name="Mol. Phylogenet. Evol.">
        <title>Genome-scale phylogeny and comparative genomics of the fungal order Sordariales.</title>
        <authorList>
            <person name="Hensen N."/>
            <person name="Bonometti L."/>
            <person name="Westerberg I."/>
            <person name="Brannstrom I.O."/>
            <person name="Guillou S."/>
            <person name="Cros-Aarteil S."/>
            <person name="Calhoun S."/>
            <person name="Haridas S."/>
            <person name="Kuo A."/>
            <person name="Mondo S."/>
            <person name="Pangilinan J."/>
            <person name="Riley R."/>
            <person name="LaButti K."/>
            <person name="Andreopoulos B."/>
            <person name="Lipzen A."/>
            <person name="Chen C."/>
            <person name="Yan M."/>
            <person name="Daum C."/>
            <person name="Ng V."/>
            <person name="Clum A."/>
            <person name="Steindorff A."/>
            <person name="Ohm R.A."/>
            <person name="Martin F."/>
            <person name="Silar P."/>
            <person name="Natvig D.O."/>
            <person name="Lalanne C."/>
            <person name="Gautier V."/>
            <person name="Ament-Velasquez S.L."/>
            <person name="Kruys A."/>
            <person name="Hutchinson M.I."/>
            <person name="Powell A.J."/>
            <person name="Barry K."/>
            <person name="Miller A.N."/>
            <person name="Grigoriev I.V."/>
            <person name="Debuchy R."/>
            <person name="Gladieux P."/>
            <person name="Hiltunen Thoren M."/>
            <person name="Johannesson H."/>
        </authorList>
    </citation>
    <scope>NUCLEOTIDE SEQUENCE</scope>
    <source>
        <strain evidence="2">CBS 508.74</strain>
    </source>
</reference>
<evidence type="ECO:0000313" key="3">
    <source>
        <dbReference type="Proteomes" id="UP001302812"/>
    </source>
</evidence>
<organism evidence="2 3">
    <name type="scientific">Canariomyces notabilis</name>
    <dbReference type="NCBI Taxonomy" id="2074819"/>
    <lineage>
        <taxon>Eukaryota</taxon>
        <taxon>Fungi</taxon>
        <taxon>Dikarya</taxon>
        <taxon>Ascomycota</taxon>
        <taxon>Pezizomycotina</taxon>
        <taxon>Sordariomycetes</taxon>
        <taxon>Sordariomycetidae</taxon>
        <taxon>Sordariales</taxon>
        <taxon>Chaetomiaceae</taxon>
        <taxon>Canariomyces</taxon>
    </lineage>
</organism>
<feature type="compositionally biased region" description="Polar residues" evidence="1">
    <location>
        <begin position="1"/>
        <end position="19"/>
    </location>
</feature>
<keyword evidence="3" id="KW-1185">Reference proteome</keyword>
<accession>A0AAN6YX81</accession>
<proteinExistence type="predicted"/>
<comment type="caution">
    <text evidence="2">The sequence shown here is derived from an EMBL/GenBank/DDBJ whole genome shotgun (WGS) entry which is preliminary data.</text>
</comment>
<dbReference type="Proteomes" id="UP001302812">
    <property type="component" value="Unassembled WGS sequence"/>
</dbReference>
<name>A0AAN6YX81_9PEZI</name>
<sequence>MHSPRFQSITARFSPQKLRTSFRRSSSASSASSRASSGGCRSERADSFASQYSQTSSPISTINSIVLRHQKSTRLESADEDDLDLSLHSSILEPRPAATFCSLEERMTSFL</sequence>
<feature type="compositionally biased region" description="Low complexity" evidence="1">
    <location>
        <begin position="23"/>
        <end position="37"/>
    </location>
</feature>
<reference evidence="2" key="2">
    <citation type="submission" date="2023-05" db="EMBL/GenBank/DDBJ databases">
        <authorList>
            <consortium name="Lawrence Berkeley National Laboratory"/>
            <person name="Steindorff A."/>
            <person name="Hensen N."/>
            <person name="Bonometti L."/>
            <person name="Westerberg I."/>
            <person name="Brannstrom I.O."/>
            <person name="Guillou S."/>
            <person name="Cros-Aarteil S."/>
            <person name="Calhoun S."/>
            <person name="Haridas S."/>
            <person name="Kuo A."/>
            <person name="Mondo S."/>
            <person name="Pangilinan J."/>
            <person name="Riley R."/>
            <person name="Labutti K."/>
            <person name="Andreopoulos B."/>
            <person name="Lipzen A."/>
            <person name="Chen C."/>
            <person name="Yanf M."/>
            <person name="Daum C."/>
            <person name="Ng V."/>
            <person name="Clum A."/>
            <person name="Ohm R."/>
            <person name="Martin F."/>
            <person name="Silar P."/>
            <person name="Natvig D."/>
            <person name="Lalanne C."/>
            <person name="Gautier V."/>
            <person name="Ament-Velasquez S.L."/>
            <person name="Kruys A."/>
            <person name="Hutchinson M.I."/>
            <person name="Powell A.J."/>
            <person name="Barry K."/>
            <person name="Miller A.N."/>
            <person name="Grigoriev I.V."/>
            <person name="Debuchy R."/>
            <person name="Gladieux P."/>
            <person name="Thoren M.H."/>
            <person name="Johannesson H."/>
        </authorList>
    </citation>
    <scope>NUCLEOTIDE SEQUENCE</scope>
    <source>
        <strain evidence="2">CBS 508.74</strain>
    </source>
</reference>
<feature type="region of interest" description="Disordered" evidence="1">
    <location>
        <begin position="1"/>
        <end position="57"/>
    </location>
</feature>
<dbReference type="GeneID" id="89941337"/>
<feature type="compositionally biased region" description="Polar residues" evidence="1">
    <location>
        <begin position="48"/>
        <end position="57"/>
    </location>
</feature>
<evidence type="ECO:0000313" key="2">
    <source>
        <dbReference type="EMBL" id="KAK4117425.1"/>
    </source>
</evidence>
<dbReference type="RefSeq" id="XP_064674995.1">
    <property type="nucleotide sequence ID" value="XM_064817212.1"/>
</dbReference>
<dbReference type="AlphaFoldDB" id="A0AAN6YX81"/>
<dbReference type="EMBL" id="MU853332">
    <property type="protein sequence ID" value="KAK4117425.1"/>
    <property type="molecule type" value="Genomic_DNA"/>
</dbReference>
<gene>
    <name evidence="2" type="ORF">N656DRAFT_793904</name>
</gene>